<comment type="similarity">
    <text evidence="8">Belongs to the binding-protein-dependent transport system permease family.</text>
</comment>
<feature type="transmembrane region" description="Helical" evidence="8">
    <location>
        <begin position="21"/>
        <end position="41"/>
    </location>
</feature>
<evidence type="ECO:0000313" key="11">
    <source>
        <dbReference type="Proteomes" id="UP000184600"/>
    </source>
</evidence>
<feature type="transmembrane region" description="Helical" evidence="8">
    <location>
        <begin position="478"/>
        <end position="497"/>
    </location>
</feature>
<keyword evidence="6 8" id="KW-1133">Transmembrane helix</keyword>
<dbReference type="STRING" id="1117707.VQ7734_03328"/>
<dbReference type="GO" id="GO:0055085">
    <property type="term" value="P:transmembrane transport"/>
    <property type="evidence" value="ECO:0007669"/>
    <property type="project" value="InterPro"/>
</dbReference>
<dbReference type="PANTHER" id="PTHR43357:SF3">
    <property type="entry name" value="FE(3+)-TRANSPORT SYSTEM PERMEASE PROTEIN FBPB 2"/>
    <property type="match status" value="1"/>
</dbReference>
<feature type="transmembrane region" description="Helical" evidence="8">
    <location>
        <begin position="396"/>
        <end position="415"/>
    </location>
</feature>
<name>A0A1M7YY56_9VIBR</name>
<evidence type="ECO:0000256" key="4">
    <source>
        <dbReference type="ARBA" id="ARBA00022519"/>
    </source>
</evidence>
<gene>
    <name evidence="10" type="primary">phnV_1</name>
    <name evidence="10" type="ORF">VQ7734_03328</name>
</gene>
<evidence type="ECO:0000256" key="8">
    <source>
        <dbReference type="RuleBase" id="RU363032"/>
    </source>
</evidence>
<dbReference type="SUPFAM" id="SSF161098">
    <property type="entry name" value="MetI-like"/>
    <property type="match status" value="2"/>
</dbReference>
<proteinExistence type="inferred from homology"/>
<evidence type="ECO:0000256" key="1">
    <source>
        <dbReference type="ARBA" id="ARBA00004429"/>
    </source>
</evidence>
<dbReference type="Pfam" id="PF00528">
    <property type="entry name" value="BPD_transp_1"/>
    <property type="match status" value="2"/>
</dbReference>
<feature type="transmembrane region" description="Helical" evidence="8">
    <location>
        <begin position="254"/>
        <end position="276"/>
    </location>
</feature>
<evidence type="ECO:0000259" key="9">
    <source>
        <dbReference type="PROSITE" id="PS50928"/>
    </source>
</evidence>
<evidence type="ECO:0000256" key="7">
    <source>
        <dbReference type="ARBA" id="ARBA00023136"/>
    </source>
</evidence>
<dbReference type="AlphaFoldDB" id="A0A1M7YY56"/>
<dbReference type="InterPro" id="IPR000515">
    <property type="entry name" value="MetI-like"/>
</dbReference>
<comment type="subcellular location">
    <subcellularLocation>
        <location evidence="1">Cell inner membrane</location>
        <topology evidence="1">Multi-pass membrane protein</topology>
    </subcellularLocation>
    <subcellularLocation>
        <location evidence="8">Cell membrane</location>
        <topology evidence="8">Multi-pass membrane protein</topology>
    </subcellularLocation>
</comment>
<feature type="transmembrane region" description="Helical" evidence="8">
    <location>
        <begin position="533"/>
        <end position="554"/>
    </location>
</feature>
<feature type="transmembrane region" description="Helical" evidence="8">
    <location>
        <begin position="297"/>
        <end position="322"/>
    </location>
</feature>
<feature type="transmembrane region" description="Helical" evidence="8">
    <location>
        <begin position="73"/>
        <end position="92"/>
    </location>
</feature>
<evidence type="ECO:0000256" key="2">
    <source>
        <dbReference type="ARBA" id="ARBA00022448"/>
    </source>
</evidence>
<organism evidence="10 11">
    <name type="scientific">Vibrio quintilis</name>
    <dbReference type="NCBI Taxonomy" id="1117707"/>
    <lineage>
        <taxon>Bacteria</taxon>
        <taxon>Pseudomonadati</taxon>
        <taxon>Pseudomonadota</taxon>
        <taxon>Gammaproteobacteria</taxon>
        <taxon>Vibrionales</taxon>
        <taxon>Vibrionaceae</taxon>
        <taxon>Vibrio</taxon>
    </lineage>
</organism>
<keyword evidence="3" id="KW-1003">Cell membrane</keyword>
<dbReference type="GO" id="GO:0005886">
    <property type="term" value="C:plasma membrane"/>
    <property type="evidence" value="ECO:0007669"/>
    <property type="project" value="UniProtKB-SubCell"/>
</dbReference>
<keyword evidence="4" id="KW-0997">Cell inner membrane</keyword>
<feature type="transmembrane region" description="Helical" evidence="8">
    <location>
        <begin position="145"/>
        <end position="172"/>
    </location>
</feature>
<dbReference type="CDD" id="cd06261">
    <property type="entry name" value="TM_PBP2"/>
    <property type="match status" value="2"/>
</dbReference>
<accession>A0A1M7YY56</accession>
<feature type="transmembrane region" description="Helical" evidence="8">
    <location>
        <begin position="104"/>
        <end position="125"/>
    </location>
</feature>
<keyword evidence="2 8" id="KW-0813">Transport</keyword>
<feature type="transmembrane region" description="Helical" evidence="8">
    <location>
        <begin position="427"/>
        <end position="446"/>
    </location>
</feature>
<evidence type="ECO:0000256" key="5">
    <source>
        <dbReference type="ARBA" id="ARBA00022692"/>
    </source>
</evidence>
<dbReference type="PROSITE" id="PS50928">
    <property type="entry name" value="ABC_TM1"/>
    <property type="match status" value="2"/>
</dbReference>
<dbReference type="Gene3D" id="1.10.3720.10">
    <property type="entry name" value="MetI-like"/>
    <property type="match status" value="2"/>
</dbReference>
<dbReference type="Proteomes" id="UP000184600">
    <property type="component" value="Unassembled WGS sequence"/>
</dbReference>
<sequence>MSMYSSARGARLPLALNSFSILLLTLVIGLPVLAVILFAIFPRFNELSFTGPFSNFIPQFQDRHLLSAAVNSLRLALSVTLMSVLFSVILGWMRSQMTMLSGRFWDVLFLVPFLIPPYIGSMAWIQMFQFNGFFYQWFGIDLSGFLFSFSGVVFVMTMHLFPLVYFPAANAFRVIGQRYTDVAKIYGAGPLQTAVSILLPLIIPTLLASGLIVFVLSVEEFGTPDILGSRFGFEVMVTAIEEKLTDWPIDLPGASVLSLILIAIATGIYLLQVAISRKYTSSVEDQTMEARPASQPGVLLCSHLFFAVIALFAVILPLFAILSSSLMQTVSGGLHWGNLAFDAYRDLFSPDNDALDAIYTSLTLAVMTALITALAGMLIAFTLIRLKPKGKMLLDLLSLLPNAVPAMALSVGLILTWNQKFLPVTPYNTILILLVAYVCLMLPYPIRMLTSAMKQQPDSLDESAAIYGADLIRIVRTVLFPLMVPVSVAAGCIVFAISTRELVASLILAPAGTETVATYVFNQFDQGSVSSGMAMSLVVILVSGVFISLGQLLAKKYTG</sequence>
<keyword evidence="7 8" id="KW-0472">Membrane</keyword>
<keyword evidence="11" id="KW-1185">Reference proteome</keyword>
<feature type="transmembrane region" description="Helical" evidence="8">
    <location>
        <begin position="357"/>
        <end position="384"/>
    </location>
</feature>
<evidence type="ECO:0000256" key="3">
    <source>
        <dbReference type="ARBA" id="ARBA00022475"/>
    </source>
</evidence>
<evidence type="ECO:0000256" key="6">
    <source>
        <dbReference type="ARBA" id="ARBA00022989"/>
    </source>
</evidence>
<dbReference type="EMBL" id="FRFG01000042">
    <property type="protein sequence ID" value="SHO57558.1"/>
    <property type="molecule type" value="Genomic_DNA"/>
</dbReference>
<dbReference type="PANTHER" id="PTHR43357">
    <property type="entry name" value="INNER MEMBRANE ABC TRANSPORTER PERMEASE PROTEIN YDCV"/>
    <property type="match status" value="1"/>
</dbReference>
<dbReference type="OrthoDB" id="27542at2"/>
<protein>
    <submittedName>
        <fullName evidence="10">Putative 2-aminoethylphosphonate transport system permease protein PhnV</fullName>
    </submittedName>
</protein>
<reference evidence="11" key="1">
    <citation type="submission" date="2016-12" db="EMBL/GenBank/DDBJ databases">
        <authorList>
            <person name="Rodrigo-Torres L."/>
            <person name="Arahal R.D."/>
            <person name="Lucena T."/>
        </authorList>
    </citation>
    <scope>NUCLEOTIDE SEQUENCE [LARGE SCALE GENOMIC DNA]</scope>
</reference>
<feature type="domain" description="ABC transmembrane type-1" evidence="9">
    <location>
        <begin position="69"/>
        <end position="272"/>
    </location>
</feature>
<feature type="transmembrane region" description="Helical" evidence="8">
    <location>
        <begin position="193"/>
        <end position="216"/>
    </location>
</feature>
<feature type="domain" description="ABC transmembrane type-1" evidence="9">
    <location>
        <begin position="358"/>
        <end position="550"/>
    </location>
</feature>
<dbReference type="InterPro" id="IPR035906">
    <property type="entry name" value="MetI-like_sf"/>
</dbReference>
<evidence type="ECO:0000313" key="10">
    <source>
        <dbReference type="EMBL" id="SHO57558.1"/>
    </source>
</evidence>
<keyword evidence="5 8" id="KW-0812">Transmembrane</keyword>
<dbReference type="RefSeq" id="WP_073584616.1">
    <property type="nucleotide sequence ID" value="NZ_AP024897.1"/>
</dbReference>